<gene>
    <name evidence="3" type="ORF">AU492_15660</name>
</gene>
<dbReference type="PROSITE" id="PS51747">
    <property type="entry name" value="CYT_DCMP_DEAMINASES_2"/>
    <property type="match status" value="1"/>
</dbReference>
<proteinExistence type="predicted"/>
<dbReference type="RefSeq" id="WP_112103637.1">
    <property type="nucleotide sequence ID" value="NZ_LUSR01000059.1"/>
</dbReference>
<dbReference type="PANTHER" id="PTHR11086">
    <property type="entry name" value="DEOXYCYTIDYLATE DEAMINASE-RELATED"/>
    <property type="match status" value="1"/>
</dbReference>
<feature type="domain" description="CMP/dCMP-type deaminase" evidence="2">
    <location>
        <begin position="269"/>
        <end position="466"/>
    </location>
</feature>
<name>A0ABX9EKL7_9GAMM</name>
<evidence type="ECO:0000259" key="2">
    <source>
        <dbReference type="PROSITE" id="PS51747"/>
    </source>
</evidence>
<evidence type="ECO:0000313" key="3">
    <source>
        <dbReference type="EMBL" id="RAT31273.1"/>
    </source>
</evidence>
<dbReference type="SUPFAM" id="SSF53927">
    <property type="entry name" value="Cytidine deaminase-like"/>
    <property type="match status" value="1"/>
</dbReference>
<dbReference type="Gene3D" id="3.40.140.10">
    <property type="entry name" value="Cytidine Deaminase, domain 2"/>
    <property type="match status" value="1"/>
</dbReference>
<dbReference type="InterPro" id="IPR027417">
    <property type="entry name" value="P-loop_NTPase"/>
</dbReference>
<sequence>MSLAEQKKFSENSMNIDIRNINSTYEAKASVTPELIIALCGPIGSPLHETAIQIGNILKDFNYSTELIRLSDLIRLNICSSGIEVNEKSRFLEIDSLIKGGDSLRQKFGNDILAKMAIAKIGGDRIKTYGDFKDLAKEGETPENKKIKSQRICHVIDSVKNKDELELLQVIYGNALFSFGVFSPLEIRKKNLEYLEELSQNDIEKLIDTDSGEEFSHGQSVRDTFPKCDFFLRVDESIKGHSEAKAKSQISENLLRLFKLIFRTAVLSPTLQENAMYAAASASRNSACLSRQVGAAVTSENGELLSTGWNDVPNSDGGLYGKPALNGILKEDHRCYAEKGAKCHNDIEKYAIAEMIVESLINESVLTKRKKTSAIDTIIKHTRLKDLIEFSRAVHAEMHSILIASRVAGEKIVGGKIFVTTYPCHACARHIIAAGIKEVYYIEPYRKSLATRLHSDAMTEAASSDEGSVRIIQYDGVAPRRFLDLFESESRKGKGGMLQLQEQEDALPSTNVSLRAIPRLEQVVVAEISSKSLQLPGLAS</sequence>
<dbReference type="Pfam" id="PF00383">
    <property type="entry name" value="dCMP_cyt_deam_1"/>
    <property type="match status" value="1"/>
</dbReference>
<dbReference type="InterPro" id="IPR016193">
    <property type="entry name" value="Cytidine_deaminase-like"/>
</dbReference>
<dbReference type="InterPro" id="IPR015517">
    <property type="entry name" value="dCMP_deaminase-rel"/>
</dbReference>
<dbReference type="Proteomes" id="UP000250186">
    <property type="component" value="Unassembled WGS sequence"/>
</dbReference>
<reference evidence="3 4" key="1">
    <citation type="submission" date="2016-02" db="EMBL/GenBank/DDBJ databases">
        <title>Species-wide whole genome sequencing reveals diversity, host range in Lonsdalea quercina.</title>
        <authorList>
            <person name="Li Y."/>
        </authorList>
    </citation>
    <scope>NUCLEOTIDE SEQUENCE [LARGE SCALE GENOMIC DNA]</scope>
    <source>
        <strain evidence="3 4">CFCC 12721</strain>
    </source>
</reference>
<protein>
    <submittedName>
        <fullName evidence="3">CMP deaminase</fullName>
    </submittedName>
</protein>
<accession>A0ABX9EKL7</accession>
<evidence type="ECO:0000256" key="1">
    <source>
        <dbReference type="ARBA" id="ARBA00022801"/>
    </source>
</evidence>
<keyword evidence="4" id="KW-1185">Reference proteome</keyword>
<dbReference type="Gene3D" id="3.40.50.300">
    <property type="entry name" value="P-loop containing nucleotide triphosphate hydrolases"/>
    <property type="match status" value="1"/>
</dbReference>
<keyword evidence="1" id="KW-0378">Hydrolase</keyword>
<comment type="caution">
    <text evidence="3">The sequence shown here is derived from an EMBL/GenBank/DDBJ whole genome shotgun (WGS) entry which is preliminary data.</text>
</comment>
<evidence type="ECO:0000313" key="4">
    <source>
        <dbReference type="Proteomes" id="UP000250186"/>
    </source>
</evidence>
<dbReference type="InterPro" id="IPR002125">
    <property type="entry name" value="CMP_dCMP_dom"/>
</dbReference>
<organism evidence="3 4">
    <name type="scientific">Lonsdalea populi</name>
    <dbReference type="NCBI Taxonomy" id="1172565"/>
    <lineage>
        <taxon>Bacteria</taxon>
        <taxon>Pseudomonadati</taxon>
        <taxon>Pseudomonadota</taxon>
        <taxon>Gammaproteobacteria</taxon>
        <taxon>Enterobacterales</taxon>
        <taxon>Pectobacteriaceae</taxon>
        <taxon>Lonsdalea</taxon>
    </lineage>
</organism>
<dbReference type="EMBL" id="LUSW01000047">
    <property type="protein sequence ID" value="RAT31273.1"/>
    <property type="molecule type" value="Genomic_DNA"/>
</dbReference>
<dbReference type="PANTHER" id="PTHR11086:SF18">
    <property type="entry name" value="DEOXYCYTIDYLATE DEAMINASE"/>
    <property type="match status" value="1"/>
</dbReference>
<dbReference type="NCBIfam" id="NF041025">
    <property type="entry name" value="antiphage_deaminase"/>
    <property type="match status" value="1"/>
</dbReference>